<dbReference type="PRINTS" id="PR00024">
    <property type="entry name" value="HOMEOBOX"/>
</dbReference>
<dbReference type="InterPro" id="IPR020479">
    <property type="entry name" value="HD_metazoa"/>
</dbReference>
<dbReference type="Proteomes" id="UP001152888">
    <property type="component" value="Unassembled WGS sequence"/>
</dbReference>
<feature type="DNA-binding region" description="Homeobox" evidence="9">
    <location>
        <begin position="100"/>
        <end position="159"/>
    </location>
</feature>
<proteinExistence type="predicted"/>
<feature type="domain" description="Homeobox" evidence="12">
    <location>
        <begin position="98"/>
        <end position="158"/>
    </location>
</feature>
<dbReference type="PROSITE" id="PS50071">
    <property type="entry name" value="HOMEOBOX_2"/>
    <property type="match status" value="1"/>
</dbReference>
<dbReference type="GO" id="GO:0005634">
    <property type="term" value="C:nucleus"/>
    <property type="evidence" value="ECO:0007669"/>
    <property type="project" value="UniProtKB-SubCell"/>
</dbReference>
<evidence type="ECO:0000256" key="10">
    <source>
        <dbReference type="RuleBase" id="RU000682"/>
    </source>
</evidence>
<sequence length="173" mass="19981">MTTSELVVVTPPKTNQPSSPREFFQKIYGDLDKKPQQGQPEDLVAPDPVRKPSSRDLVAPIPVLATPLPFILPHGDTQLAAAAAGLSAFLARRRRKEGRPRRQRTTFSSEQTLRLEIEYQRSEYISRGRRCELAEALRLSETQIKIWFQNRRAKDKRIEKAHIDHHYRLVFKQ</sequence>
<evidence type="ECO:0000256" key="2">
    <source>
        <dbReference type="ARBA" id="ARBA00022473"/>
    </source>
</evidence>
<dbReference type="PANTHER" id="PTHR24333">
    <property type="entry name" value="HOMEO BOX HB9 LIKE A-RELATED"/>
    <property type="match status" value="1"/>
</dbReference>
<dbReference type="InterPro" id="IPR001356">
    <property type="entry name" value="HD"/>
</dbReference>
<dbReference type="InterPro" id="IPR017970">
    <property type="entry name" value="Homeobox_CS"/>
</dbReference>
<feature type="region of interest" description="Disordered" evidence="11">
    <location>
        <begin position="1"/>
        <end position="52"/>
    </location>
</feature>
<reference evidence="13" key="1">
    <citation type="submission" date="2022-03" db="EMBL/GenBank/DDBJ databases">
        <authorList>
            <person name="Sayadi A."/>
        </authorList>
    </citation>
    <scope>NUCLEOTIDE SEQUENCE</scope>
</reference>
<dbReference type="GO" id="GO:0048663">
    <property type="term" value="P:neuron fate commitment"/>
    <property type="evidence" value="ECO:0007669"/>
    <property type="project" value="UniProtKB-ARBA"/>
</dbReference>
<dbReference type="InterPro" id="IPR009057">
    <property type="entry name" value="Homeodomain-like_sf"/>
</dbReference>
<evidence type="ECO:0000256" key="4">
    <source>
        <dbReference type="ARBA" id="ARBA00023155"/>
    </source>
</evidence>
<keyword evidence="6" id="KW-0844">Vision</keyword>
<dbReference type="AlphaFoldDB" id="A0A9P0K7P1"/>
<dbReference type="InterPro" id="IPR050848">
    <property type="entry name" value="Homeobox_TF"/>
</dbReference>
<accession>A0A9P0K7P1</accession>
<keyword evidence="2" id="KW-0217">Developmental protein</keyword>
<evidence type="ECO:0000256" key="1">
    <source>
        <dbReference type="ARBA" id="ARBA00004123"/>
    </source>
</evidence>
<gene>
    <name evidence="13" type="ORF">ACAOBT_LOCUS6585</name>
</gene>
<dbReference type="FunFam" id="1.10.10.60:FF:000417">
    <property type="entry name" value="Even-skipped homeobox 1"/>
    <property type="match status" value="1"/>
</dbReference>
<protein>
    <recommendedName>
        <fullName evidence="8">Homeobox protein rough</fullName>
    </recommendedName>
</protein>
<evidence type="ECO:0000256" key="9">
    <source>
        <dbReference type="PROSITE-ProRule" id="PRU00108"/>
    </source>
</evidence>
<dbReference type="GO" id="GO:0007601">
    <property type="term" value="P:visual perception"/>
    <property type="evidence" value="ECO:0007669"/>
    <property type="project" value="UniProtKB-KW"/>
</dbReference>
<dbReference type="GO" id="GO:0000981">
    <property type="term" value="F:DNA-binding transcription factor activity, RNA polymerase II-specific"/>
    <property type="evidence" value="ECO:0007669"/>
    <property type="project" value="InterPro"/>
</dbReference>
<dbReference type="CDD" id="cd00086">
    <property type="entry name" value="homeodomain"/>
    <property type="match status" value="1"/>
</dbReference>
<dbReference type="SUPFAM" id="SSF46689">
    <property type="entry name" value="Homeodomain-like"/>
    <property type="match status" value="1"/>
</dbReference>
<dbReference type="Gene3D" id="1.10.10.60">
    <property type="entry name" value="Homeodomain-like"/>
    <property type="match status" value="1"/>
</dbReference>
<dbReference type="SMART" id="SM00389">
    <property type="entry name" value="HOX"/>
    <property type="match status" value="1"/>
</dbReference>
<evidence type="ECO:0000259" key="12">
    <source>
        <dbReference type="PROSITE" id="PS50071"/>
    </source>
</evidence>
<evidence type="ECO:0000256" key="7">
    <source>
        <dbReference type="ARBA" id="ARBA00056641"/>
    </source>
</evidence>
<comment type="subcellular location">
    <subcellularLocation>
        <location evidence="1 9 10">Nucleus</location>
    </subcellularLocation>
</comment>
<evidence type="ECO:0000256" key="3">
    <source>
        <dbReference type="ARBA" id="ARBA00023125"/>
    </source>
</evidence>
<dbReference type="Pfam" id="PF00046">
    <property type="entry name" value="Homeodomain"/>
    <property type="match status" value="1"/>
</dbReference>
<keyword evidence="6" id="KW-0716">Sensory transduction</keyword>
<keyword evidence="3 9" id="KW-0238">DNA-binding</keyword>
<dbReference type="OrthoDB" id="6159439at2759"/>
<evidence type="ECO:0000256" key="8">
    <source>
        <dbReference type="ARBA" id="ARBA00068739"/>
    </source>
</evidence>
<dbReference type="PROSITE" id="PS00027">
    <property type="entry name" value="HOMEOBOX_1"/>
    <property type="match status" value="1"/>
</dbReference>
<evidence type="ECO:0000256" key="6">
    <source>
        <dbReference type="ARBA" id="ARBA00023305"/>
    </source>
</evidence>
<keyword evidence="4 9" id="KW-0371">Homeobox</keyword>
<keyword evidence="14" id="KW-1185">Reference proteome</keyword>
<evidence type="ECO:0000313" key="13">
    <source>
        <dbReference type="EMBL" id="CAH1965938.1"/>
    </source>
</evidence>
<organism evidence="13 14">
    <name type="scientific">Acanthoscelides obtectus</name>
    <name type="common">Bean weevil</name>
    <name type="synonym">Bruchus obtectus</name>
    <dbReference type="NCBI Taxonomy" id="200917"/>
    <lineage>
        <taxon>Eukaryota</taxon>
        <taxon>Metazoa</taxon>
        <taxon>Ecdysozoa</taxon>
        <taxon>Arthropoda</taxon>
        <taxon>Hexapoda</taxon>
        <taxon>Insecta</taxon>
        <taxon>Pterygota</taxon>
        <taxon>Neoptera</taxon>
        <taxon>Endopterygota</taxon>
        <taxon>Coleoptera</taxon>
        <taxon>Polyphaga</taxon>
        <taxon>Cucujiformia</taxon>
        <taxon>Chrysomeloidea</taxon>
        <taxon>Chrysomelidae</taxon>
        <taxon>Bruchinae</taxon>
        <taxon>Bruchini</taxon>
        <taxon>Acanthoscelides</taxon>
    </lineage>
</organism>
<dbReference type="EMBL" id="CAKOFQ010006729">
    <property type="protein sequence ID" value="CAH1965938.1"/>
    <property type="molecule type" value="Genomic_DNA"/>
</dbReference>
<evidence type="ECO:0000313" key="14">
    <source>
        <dbReference type="Proteomes" id="UP001152888"/>
    </source>
</evidence>
<evidence type="ECO:0000256" key="11">
    <source>
        <dbReference type="SAM" id="MobiDB-lite"/>
    </source>
</evidence>
<name>A0A9P0K7P1_ACAOB</name>
<evidence type="ECO:0000256" key="5">
    <source>
        <dbReference type="ARBA" id="ARBA00023242"/>
    </source>
</evidence>
<keyword evidence="5 9" id="KW-0539">Nucleus</keyword>
<comment type="caution">
    <text evidence="13">The sequence shown here is derived from an EMBL/GenBank/DDBJ whole genome shotgun (WGS) entry which is preliminary data.</text>
</comment>
<comment type="function">
    <text evidence="7">Required to establish the unique cell identity of photoreceptors R2 and R5 and consequently for ommatidial assembly in the developing eye imaginal disk. Repression of expression in R8 photoreceptor by senseless (sens) is an essential mechanism of R8 cell fate determination.</text>
</comment>
<dbReference type="PANTHER" id="PTHR24333:SF8">
    <property type="entry name" value="HOMEOBOX PROTEIN CEH-62"/>
    <property type="match status" value="1"/>
</dbReference>
<dbReference type="GO" id="GO:0003677">
    <property type="term" value="F:DNA binding"/>
    <property type="evidence" value="ECO:0007669"/>
    <property type="project" value="UniProtKB-UniRule"/>
</dbReference>